<proteinExistence type="predicted"/>
<evidence type="ECO:0000313" key="1">
    <source>
        <dbReference type="EMBL" id="SBV36628.1"/>
    </source>
</evidence>
<dbReference type="EMBL" id="FLTS01000001">
    <property type="protein sequence ID" value="SBV36628.1"/>
    <property type="molecule type" value="Genomic_DNA"/>
</dbReference>
<dbReference type="AlphaFoldDB" id="A0A1Y5Q2X5"/>
<protein>
    <submittedName>
        <fullName evidence="1">Uncharacterized protein</fullName>
    </submittedName>
</protein>
<reference evidence="1" key="1">
    <citation type="submission" date="2016-03" db="EMBL/GenBank/DDBJ databases">
        <authorList>
            <person name="Ploux O."/>
        </authorList>
    </citation>
    <scope>NUCLEOTIDE SEQUENCE</scope>
    <source>
        <strain evidence="1">UC10</strain>
    </source>
</reference>
<accession>A0A1Y5Q2X5</accession>
<name>A0A1Y5Q2X5_9GAMM</name>
<gene>
    <name evidence="1" type="ORF">STPYR_11558</name>
</gene>
<sequence length="93" mass="9721">MKAWVPNEWGIRLLGSEAHPSAAEKGCRLRGWQWVQGRSLLLMPIQLGLQMPPGFDQAVDVCQAATQVGLVNGVVGKAPCRASPAPTGACGAG</sequence>
<organism evidence="1">
    <name type="scientific">uncultured Stenotrophomonas sp</name>
    <dbReference type="NCBI Taxonomy" id="165438"/>
    <lineage>
        <taxon>Bacteria</taxon>
        <taxon>Pseudomonadati</taxon>
        <taxon>Pseudomonadota</taxon>
        <taxon>Gammaproteobacteria</taxon>
        <taxon>Lysobacterales</taxon>
        <taxon>Lysobacteraceae</taxon>
        <taxon>Stenotrophomonas</taxon>
        <taxon>environmental samples</taxon>
    </lineage>
</organism>